<name>A0ACB5U2M2_AMBMO</name>
<evidence type="ECO:0000313" key="2">
    <source>
        <dbReference type="Proteomes" id="UP001165064"/>
    </source>
</evidence>
<reference evidence="1" key="1">
    <citation type="submission" date="2023-04" db="EMBL/GenBank/DDBJ databases">
        <title>Ambrosiozyma monospora NBRC 10751.</title>
        <authorList>
            <person name="Ichikawa N."/>
            <person name="Sato H."/>
            <person name="Tonouchi N."/>
        </authorList>
    </citation>
    <scope>NUCLEOTIDE SEQUENCE</scope>
    <source>
        <strain evidence="1">NBRC 10751</strain>
    </source>
</reference>
<protein>
    <submittedName>
        <fullName evidence="1">Unnamed protein product</fullName>
    </submittedName>
</protein>
<sequence>MVDLQTSGSLSPTQTHTSAEVIERVKQEVAKQLGVEQSSDRENGVEEDEGNHLVESSTGSPNSRTVSEAPRVHATSLLVTLKYSRGFSTRDELHSSNARPTIGHDQGDPAIIKYEDHEYDFDYCDPSGDDIEADNVDYEDDHISDDENTQEVFTFNGAGPLSTEEKF</sequence>
<dbReference type="EMBL" id="BSXS01011327">
    <property type="protein sequence ID" value="GMF00242.1"/>
    <property type="molecule type" value="Genomic_DNA"/>
</dbReference>
<gene>
    <name evidence="1" type="ORF">Amon02_001095300</name>
</gene>
<dbReference type="Proteomes" id="UP001165064">
    <property type="component" value="Unassembled WGS sequence"/>
</dbReference>
<keyword evidence="2" id="KW-1185">Reference proteome</keyword>
<comment type="caution">
    <text evidence="1">The sequence shown here is derived from an EMBL/GenBank/DDBJ whole genome shotgun (WGS) entry which is preliminary data.</text>
</comment>
<evidence type="ECO:0000313" key="1">
    <source>
        <dbReference type="EMBL" id="GMF00242.1"/>
    </source>
</evidence>
<proteinExistence type="predicted"/>
<accession>A0ACB5U2M2</accession>
<organism evidence="1 2">
    <name type="scientific">Ambrosiozyma monospora</name>
    <name type="common">Yeast</name>
    <name type="synonym">Endomycopsis monosporus</name>
    <dbReference type="NCBI Taxonomy" id="43982"/>
    <lineage>
        <taxon>Eukaryota</taxon>
        <taxon>Fungi</taxon>
        <taxon>Dikarya</taxon>
        <taxon>Ascomycota</taxon>
        <taxon>Saccharomycotina</taxon>
        <taxon>Pichiomycetes</taxon>
        <taxon>Pichiales</taxon>
        <taxon>Pichiaceae</taxon>
        <taxon>Ambrosiozyma</taxon>
    </lineage>
</organism>